<dbReference type="CDD" id="cd01276">
    <property type="entry name" value="PKCI_related"/>
    <property type="match status" value="1"/>
</dbReference>
<organism evidence="5">
    <name type="scientific">Chlorobium chlorochromatii (strain CaD3)</name>
    <dbReference type="NCBI Taxonomy" id="340177"/>
    <lineage>
        <taxon>Bacteria</taxon>
        <taxon>Pseudomonadati</taxon>
        <taxon>Chlorobiota</taxon>
        <taxon>Chlorobiia</taxon>
        <taxon>Chlorobiales</taxon>
        <taxon>Chlorobiaceae</taxon>
        <taxon>Chlorobium/Pelodictyon group</taxon>
        <taxon>Chlorobium</taxon>
    </lineage>
</organism>
<proteinExistence type="predicted"/>
<evidence type="ECO:0000256" key="2">
    <source>
        <dbReference type="PIRSR" id="PIRSR601310-3"/>
    </source>
</evidence>
<dbReference type="PRINTS" id="PR00332">
    <property type="entry name" value="HISTRIAD"/>
</dbReference>
<dbReference type="Gene3D" id="3.30.428.10">
    <property type="entry name" value="HIT-like"/>
    <property type="match status" value="1"/>
</dbReference>
<dbReference type="Pfam" id="PF01230">
    <property type="entry name" value="HIT"/>
    <property type="match status" value="1"/>
</dbReference>
<dbReference type="PANTHER" id="PTHR23089">
    <property type="entry name" value="HISTIDINE TRIAD HIT PROTEIN"/>
    <property type="match status" value="1"/>
</dbReference>
<evidence type="ECO:0000256" key="1">
    <source>
        <dbReference type="PIRSR" id="PIRSR601310-1"/>
    </source>
</evidence>
<dbReference type="EMBL" id="CP000108">
    <property type="protein sequence ID" value="ABB29179.1"/>
    <property type="molecule type" value="Genomic_DNA"/>
</dbReference>
<dbReference type="InterPro" id="IPR001310">
    <property type="entry name" value="Histidine_triad_HIT"/>
</dbReference>
<dbReference type="eggNOG" id="COG0537">
    <property type="taxonomic scope" value="Bacteria"/>
</dbReference>
<feature type="domain" description="HIT" evidence="4">
    <location>
        <begin position="10"/>
        <end position="119"/>
    </location>
</feature>
<protein>
    <submittedName>
        <fullName evidence="5">Hit family protein</fullName>
    </submittedName>
</protein>
<dbReference type="SUPFAM" id="SSF54197">
    <property type="entry name" value="HIT-like"/>
    <property type="match status" value="1"/>
</dbReference>
<dbReference type="HOGENOM" id="CLU_056776_8_1_10"/>
<evidence type="ECO:0000259" key="4">
    <source>
        <dbReference type="PROSITE" id="PS51084"/>
    </source>
</evidence>
<accession>Q3AP96</accession>
<sequence>MSHNQEQDCLFCRIVRGEIPATIVYRNEHVVAFKDISPTAPHHVLIIPVQHVASLNALSPEHEAVAGQLLLAAAPVAEALGIKESGYRFVINTGADAMQTVFHIHAHLIGGQAMGWPPFPV</sequence>
<name>Q3AP96_CHLCH</name>
<dbReference type="PROSITE" id="PS51084">
    <property type="entry name" value="HIT_2"/>
    <property type="match status" value="1"/>
</dbReference>
<dbReference type="STRING" id="340177.Cag_1931"/>
<evidence type="ECO:0000256" key="3">
    <source>
        <dbReference type="PROSITE-ProRule" id="PRU00464"/>
    </source>
</evidence>
<feature type="short sequence motif" description="Histidine triad motif" evidence="2 3">
    <location>
        <begin position="103"/>
        <end position="107"/>
    </location>
</feature>
<feature type="active site" description="Tele-AMP-histidine intermediate" evidence="1">
    <location>
        <position position="105"/>
    </location>
</feature>
<dbReference type="InterPro" id="IPR036265">
    <property type="entry name" value="HIT-like_sf"/>
</dbReference>
<dbReference type="AlphaFoldDB" id="Q3AP96"/>
<dbReference type="InterPro" id="IPR011146">
    <property type="entry name" value="HIT-like"/>
</dbReference>
<dbReference type="OrthoDB" id="9784774at2"/>
<gene>
    <name evidence="5" type="ordered locus">Cag_1931</name>
</gene>
<dbReference type="GO" id="GO:0003824">
    <property type="term" value="F:catalytic activity"/>
    <property type="evidence" value="ECO:0007669"/>
    <property type="project" value="InterPro"/>
</dbReference>
<dbReference type="KEGG" id="cch:Cag_1931"/>
<evidence type="ECO:0000313" key="5">
    <source>
        <dbReference type="EMBL" id="ABB29179.1"/>
    </source>
</evidence>
<reference evidence="5" key="1">
    <citation type="submission" date="2005-08" db="EMBL/GenBank/DDBJ databases">
        <title>Complete sequence of Chlorobium chlorochromatii CaD3.</title>
        <authorList>
            <person name="Copeland A."/>
            <person name="Lucas S."/>
            <person name="Lapidus A."/>
            <person name="Barry K."/>
            <person name="Detter J.C."/>
            <person name="Glavina T."/>
            <person name="Hammon N."/>
            <person name="Israni S."/>
            <person name="Pitluck S."/>
            <person name="Bryant D."/>
            <person name="Schmutz J."/>
            <person name="Larimer F."/>
            <person name="Land M."/>
            <person name="Kyrpides N."/>
            <person name="Ivanova N."/>
            <person name="Richardson P."/>
        </authorList>
    </citation>
    <scope>NUCLEOTIDE SEQUENCE [LARGE SCALE GENOMIC DNA]</scope>
    <source>
        <strain evidence="5">CaD3</strain>
    </source>
</reference>